<feature type="compositionally biased region" description="Acidic residues" evidence="7">
    <location>
        <begin position="47"/>
        <end position="56"/>
    </location>
</feature>
<feature type="compositionally biased region" description="Polar residues" evidence="7">
    <location>
        <begin position="170"/>
        <end position="180"/>
    </location>
</feature>
<dbReference type="InterPro" id="IPR001487">
    <property type="entry name" value="Bromodomain"/>
</dbReference>
<dbReference type="SMART" id="SM00297">
    <property type="entry name" value="BROMO"/>
    <property type="match status" value="1"/>
</dbReference>
<dbReference type="EMBL" id="JAAQHG020000011">
    <property type="protein sequence ID" value="KAL1587293.1"/>
    <property type="molecule type" value="Genomic_DNA"/>
</dbReference>
<keyword evidence="2" id="KW-0805">Transcription regulation</keyword>
<keyword evidence="10" id="KW-1185">Reference proteome</keyword>
<evidence type="ECO:0000256" key="2">
    <source>
        <dbReference type="ARBA" id="ARBA00023015"/>
    </source>
</evidence>
<dbReference type="GO" id="GO:0046695">
    <property type="term" value="C:SLIK (SAGA-like) complex"/>
    <property type="evidence" value="ECO:0007669"/>
    <property type="project" value="InterPro"/>
</dbReference>
<dbReference type="InterPro" id="IPR006565">
    <property type="entry name" value="BTP"/>
</dbReference>
<evidence type="ECO:0000256" key="1">
    <source>
        <dbReference type="ARBA" id="ARBA00004123"/>
    </source>
</evidence>
<evidence type="ECO:0000256" key="4">
    <source>
        <dbReference type="ARBA" id="ARBA00023163"/>
    </source>
</evidence>
<keyword evidence="3 6" id="KW-0103">Bromodomain</keyword>
<comment type="subcellular location">
    <subcellularLocation>
        <location evidence="1">Nucleus</location>
    </subcellularLocation>
</comment>
<keyword evidence="4" id="KW-0804">Transcription</keyword>
<feature type="region of interest" description="Disordered" evidence="7">
    <location>
        <begin position="433"/>
        <end position="498"/>
    </location>
</feature>
<dbReference type="GO" id="GO:0006357">
    <property type="term" value="P:regulation of transcription by RNA polymerase II"/>
    <property type="evidence" value="ECO:0007669"/>
    <property type="project" value="TreeGrafter"/>
</dbReference>
<dbReference type="FunFam" id="1.10.20.10:FF:000072">
    <property type="entry name" value="Transcriptional activator spt7"/>
    <property type="match status" value="1"/>
</dbReference>
<feature type="compositionally biased region" description="Low complexity" evidence="7">
    <location>
        <begin position="34"/>
        <end position="46"/>
    </location>
</feature>
<dbReference type="InterPro" id="IPR009072">
    <property type="entry name" value="Histone-fold"/>
</dbReference>
<dbReference type="Pfam" id="PF00439">
    <property type="entry name" value="Bromodomain"/>
    <property type="match status" value="1"/>
</dbReference>
<dbReference type="InterPro" id="IPR018359">
    <property type="entry name" value="Bromodomain_CS"/>
</dbReference>
<dbReference type="InterPro" id="IPR037782">
    <property type="entry name" value="Spt7"/>
</dbReference>
<feature type="compositionally biased region" description="Low complexity" evidence="7">
    <location>
        <begin position="240"/>
        <end position="257"/>
    </location>
</feature>
<dbReference type="PANTHER" id="PTHR47343">
    <property type="entry name" value="TRANSCRIPTIONAL ACTIVATOR SPT7"/>
    <property type="match status" value="1"/>
</dbReference>
<feature type="region of interest" description="Disordered" evidence="7">
    <location>
        <begin position="1"/>
        <end position="59"/>
    </location>
</feature>
<evidence type="ECO:0000256" key="7">
    <source>
        <dbReference type="SAM" id="MobiDB-lite"/>
    </source>
</evidence>
<feature type="compositionally biased region" description="Basic and acidic residues" evidence="7">
    <location>
        <begin position="1069"/>
        <end position="1084"/>
    </location>
</feature>
<dbReference type="InterPro" id="IPR036427">
    <property type="entry name" value="Bromodomain-like_sf"/>
</dbReference>
<accession>A0AB34KRD5</accession>
<dbReference type="GO" id="GO:0006325">
    <property type="term" value="P:chromatin organization"/>
    <property type="evidence" value="ECO:0007669"/>
    <property type="project" value="UniProtKB-ARBA"/>
</dbReference>
<comment type="caution">
    <text evidence="9">The sequence shown here is derived from an EMBL/GenBank/DDBJ whole genome shotgun (WGS) entry which is preliminary data.</text>
</comment>
<dbReference type="Gene3D" id="1.20.920.10">
    <property type="entry name" value="Bromodomain-like"/>
    <property type="match status" value="1"/>
</dbReference>
<reference evidence="9 10" key="1">
    <citation type="journal article" date="2020" name="Microbiol. Resour. Announc.">
        <title>Draft Genome Sequence of a Cladosporium Species Isolated from the Mesophotic Ascidian Didemnum maculosum.</title>
        <authorList>
            <person name="Gioti A."/>
            <person name="Siaperas R."/>
            <person name="Nikolaivits E."/>
            <person name="Le Goff G."/>
            <person name="Ouazzani J."/>
            <person name="Kotoulas G."/>
            <person name="Topakas E."/>
        </authorList>
    </citation>
    <scope>NUCLEOTIDE SEQUENCE [LARGE SCALE GENOMIC DNA]</scope>
    <source>
        <strain evidence="9 10">TM138-S3</strain>
    </source>
</reference>
<feature type="compositionally biased region" description="Acidic residues" evidence="7">
    <location>
        <begin position="442"/>
        <end position="451"/>
    </location>
</feature>
<feature type="region of interest" description="Disordered" evidence="7">
    <location>
        <begin position="1005"/>
        <end position="1097"/>
    </location>
</feature>
<dbReference type="SUPFAM" id="SSF47370">
    <property type="entry name" value="Bromodomain"/>
    <property type="match status" value="1"/>
</dbReference>
<feature type="compositionally biased region" description="Acidic residues" evidence="7">
    <location>
        <begin position="119"/>
        <end position="135"/>
    </location>
</feature>
<evidence type="ECO:0000256" key="6">
    <source>
        <dbReference type="PROSITE-ProRule" id="PRU00035"/>
    </source>
</evidence>
<evidence type="ECO:0000256" key="3">
    <source>
        <dbReference type="ARBA" id="ARBA00023117"/>
    </source>
</evidence>
<evidence type="ECO:0000313" key="10">
    <source>
        <dbReference type="Proteomes" id="UP000803884"/>
    </source>
</evidence>
<dbReference type="PRINTS" id="PR00503">
    <property type="entry name" value="BROMODOMAIN"/>
</dbReference>
<dbReference type="AlphaFoldDB" id="A0AB34KRD5"/>
<evidence type="ECO:0000259" key="8">
    <source>
        <dbReference type="PROSITE" id="PS50014"/>
    </source>
</evidence>
<dbReference type="GO" id="GO:0000124">
    <property type="term" value="C:SAGA complex"/>
    <property type="evidence" value="ECO:0007669"/>
    <property type="project" value="InterPro"/>
</dbReference>
<feature type="region of interest" description="Disordered" evidence="7">
    <location>
        <begin position="72"/>
        <end position="198"/>
    </location>
</feature>
<feature type="compositionally biased region" description="Basic residues" evidence="7">
    <location>
        <begin position="456"/>
        <end position="465"/>
    </location>
</feature>
<dbReference type="CDD" id="cd22927">
    <property type="entry name" value="HFD_SPT7"/>
    <property type="match status" value="1"/>
</dbReference>
<feature type="region of interest" description="Disordered" evidence="7">
    <location>
        <begin position="237"/>
        <end position="257"/>
    </location>
</feature>
<dbReference type="Proteomes" id="UP000803884">
    <property type="component" value="Unassembled WGS sequence"/>
</dbReference>
<feature type="domain" description="Bromo" evidence="8">
    <location>
        <begin position="331"/>
        <end position="401"/>
    </location>
</feature>
<organism evidence="9 10">
    <name type="scientific">Cladosporium halotolerans</name>
    <dbReference type="NCBI Taxonomy" id="1052096"/>
    <lineage>
        <taxon>Eukaryota</taxon>
        <taxon>Fungi</taxon>
        <taxon>Dikarya</taxon>
        <taxon>Ascomycota</taxon>
        <taxon>Pezizomycotina</taxon>
        <taxon>Dothideomycetes</taxon>
        <taxon>Dothideomycetidae</taxon>
        <taxon>Cladosporiales</taxon>
        <taxon>Cladosporiaceae</taxon>
        <taxon>Cladosporium</taxon>
    </lineage>
</organism>
<dbReference type="PANTHER" id="PTHR47343:SF1">
    <property type="entry name" value="TRANSCRIPTIONAL ACTIVATOR SPT7"/>
    <property type="match status" value="1"/>
</dbReference>
<feature type="region of interest" description="Disordered" evidence="7">
    <location>
        <begin position="511"/>
        <end position="545"/>
    </location>
</feature>
<dbReference type="GO" id="GO:0046982">
    <property type="term" value="F:protein heterodimerization activity"/>
    <property type="evidence" value="ECO:0007669"/>
    <property type="project" value="InterPro"/>
</dbReference>
<feature type="compositionally biased region" description="Basic and acidic residues" evidence="7">
    <location>
        <begin position="181"/>
        <end position="198"/>
    </location>
</feature>
<dbReference type="Gene3D" id="1.10.20.10">
    <property type="entry name" value="Histone, subunit A"/>
    <property type="match status" value="1"/>
</dbReference>
<evidence type="ECO:0000313" key="9">
    <source>
        <dbReference type="EMBL" id="KAL1587293.1"/>
    </source>
</evidence>
<dbReference type="RefSeq" id="XP_069230398.1">
    <property type="nucleotide sequence ID" value="XM_069373044.1"/>
</dbReference>
<dbReference type="GO" id="GO:0005634">
    <property type="term" value="C:nucleus"/>
    <property type="evidence" value="ECO:0007669"/>
    <property type="project" value="UniProtKB-SubCell"/>
</dbReference>
<dbReference type="GO" id="GO:0005198">
    <property type="term" value="F:structural molecule activity"/>
    <property type="evidence" value="ECO:0007669"/>
    <property type="project" value="TreeGrafter"/>
</dbReference>
<keyword evidence="5" id="KW-0539">Nucleus</keyword>
<protein>
    <recommendedName>
        <fullName evidence="8">Bromo domain-containing protein</fullName>
    </recommendedName>
</protein>
<dbReference type="Pfam" id="PF07524">
    <property type="entry name" value="Bromo_TP"/>
    <property type="match status" value="1"/>
</dbReference>
<dbReference type="GeneID" id="96005882"/>
<sequence>MSQTPQRPLPNGLHRAASALNGFARRAPSLSRDASAAGSLGAPAAPGDEEEREDDPVQIMLKARFAQAETDIAALFGHDGQRARTAAPSPSEAHAPTQPGPDDSAKTSAPPKKAARTIDEDDYGDDDDEDEDEAEQQSPLKTKGKAALPNGVIPAAMRSPAPASLPHIARTNTSASTEQAKSSEDVRKQLEEDKQAAAENAKRAFQTMFFTFENDRDAMLEQQKLDELDREVENEISGDTNASPNAQATSAPAATTQGTLGSADLGASSLTLKHLIARIDLKRDMVRASDNQLRTLISEVRKGRSKWASEDRVGQEELYEAAEKVLMELKAQTDSVQPFLQRVSKREAPDYYNVIKTPMDIGTMIKKLKQFTYKSKKEFVDDLSLIWNNCLKYNTAPELPIRRKALHMRKETDKLTPLIPDITVRDRAELEAEERRARAAEADESDEEDEPIMASRGRKAPKKGGKSGPSAARKAPPSVEVDDQSTPQPDTKPPIHASASGLRNEYLRADSEAQDVSSAGFNTPPPAGTSTPGMNGGSGAHGSQADVMEIDGIGGSALGTQQEDADEDDADFKTWKQVTMKDRAAAAAERNRLFRGEHLNPDEPAILRSKAGMRRWMRQQKMLSADKSAQDADDAADDGVGATSETLAEGIEKDEDSTLPDYYHPLSSIPDMNSNWAWITDSEGYVVPQTEEYMRMFPKDTFRTPGGALAGRIEGNIRQMQETRKICAKIGIVKQMQIQAQTYQNQFQKYDPEPFAEADIGPVVVSEEGPLMAPWVCRAALKRSVGKVFYHAGFEDFQPSALDAVTDVAGEYFRKLAENFNCFREQPKIDAVTPKFNYEEQVLHSLHESGIDLEGLETYVKDDVERLTTKLSVVHERMKAHLADLLRPALGDHAGADGVGAFNDGSEQFVGGDFAEDLDEDFFGFRELGLADELGLETLSVPLHLLQNRLHSGYQAQNQGPVSATGMLFTPPPAYDAISVETLPNHIGLVQDFFREKLRKNHDETLVEDEDLPQKQRFPKPRLPPTGKISSPRKRPIREQQQAAKKKRKLEEDSKLAPPVGKLKLQMPDARENGAEPEKGDGHADGAMLSPESLTAN</sequence>
<name>A0AB34KRD5_9PEZI</name>
<evidence type="ECO:0000256" key="5">
    <source>
        <dbReference type="ARBA" id="ARBA00023242"/>
    </source>
</evidence>
<dbReference type="PROSITE" id="PS00633">
    <property type="entry name" value="BROMODOMAIN_1"/>
    <property type="match status" value="1"/>
</dbReference>
<gene>
    <name evidence="9" type="ORF">WHR41_04438</name>
</gene>
<proteinExistence type="predicted"/>
<dbReference type="PROSITE" id="PS50014">
    <property type="entry name" value="BROMODOMAIN_2"/>
    <property type="match status" value="1"/>
</dbReference>